<accession>A0ABP8X5J6</accession>
<keyword evidence="3" id="KW-1185">Reference proteome</keyword>
<evidence type="ECO:0000313" key="2">
    <source>
        <dbReference type="EMBL" id="GAA4700197.1"/>
    </source>
</evidence>
<name>A0ABP8X5J6_9MICO</name>
<feature type="compositionally biased region" description="Polar residues" evidence="1">
    <location>
        <begin position="1"/>
        <end position="12"/>
    </location>
</feature>
<dbReference type="Proteomes" id="UP001500843">
    <property type="component" value="Unassembled WGS sequence"/>
</dbReference>
<protein>
    <submittedName>
        <fullName evidence="2">Uncharacterized protein</fullName>
    </submittedName>
</protein>
<dbReference type="EMBL" id="BAABHM010000011">
    <property type="protein sequence ID" value="GAA4700197.1"/>
    <property type="molecule type" value="Genomic_DNA"/>
</dbReference>
<evidence type="ECO:0000313" key="3">
    <source>
        <dbReference type="Proteomes" id="UP001500843"/>
    </source>
</evidence>
<evidence type="ECO:0000256" key="1">
    <source>
        <dbReference type="SAM" id="MobiDB-lite"/>
    </source>
</evidence>
<reference evidence="3" key="1">
    <citation type="journal article" date="2019" name="Int. J. Syst. Evol. Microbiol.">
        <title>The Global Catalogue of Microorganisms (GCM) 10K type strain sequencing project: providing services to taxonomists for standard genome sequencing and annotation.</title>
        <authorList>
            <consortium name="The Broad Institute Genomics Platform"/>
            <consortium name="The Broad Institute Genome Sequencing Center for Infectious Disease"/>
            <person name="Wu L."/>
            <person name="Ma J."/>
        </authorList>
    </citation>
    <scope>NUCLEOTIDE SEQUENCE [LARGE SCALE GENOMIC DNA]</scope>
    <source>
        <strain evidence="3">JCM 17975</strain>
    </source>
</reference>
<proteinExistence type="predicted"/>
<gene>
    <name evidence="2" type="ORF">GCM10023198_21120</name>
</gene>
<organism evidence="2 3">
    <name type="scientific">Promicromonospora umidemergens</name>
    <dbReference type="NCBI Taxonomy" id="629679"/>
    <lineage>
        <taxon>Bacteria</taxon>
        <taxon>Bacillati</taxon>
        <taxon>Actinomycetota</taxon>
        <taxon>Actinomycetes</taxon>
        <taxon>Micrococcales</taxon>
        <taxon>Promicromonosporaceae</taxon>
        <taxon>Promicromonospora</taxon>
    </lineage>
</organism>
<feature type="region of interest" description="Disordered" evidence="1">
    <location>
        <begin position="1"/>
        <end position="20"/>
    </location>
</feature>
<sequence length="88" mass="8945">MVARDQPSSAFKGSTKRPGTAVNAAAHMMVTKLTRATHQAGWMRGGVLPGAGGWDMLSASGAGVLICVTAPACWSGLGSDSGRMVSVR</sequence>
<comment type="caution">
    <text evidence="2">The sequence shown here is derived from an EMBL/GenBank/DDBJ whole genome shotgun (WGS) entry which is preliminary data.</text>
</comment>